<dbReference type="EMBL" id="QUWK01000006">
    <property type="protein sequence ID" value="RFU94885.1"/>
    <property type="molecule type" value="Genomic_DNA"/>
</dbReference>
<evidence type="ECO:0000313" key="3">
    <source>
        <dbReference type="EMBL" id="RFU94885.1"/>
    </source>
</evidence>
<keyword evidence="4" id="KW-1185">Reference proteome</keyword>
<dbReference type="Pfam" id="PF03811">
    <property type="entry name" value="Zn_ribbon_InsA"/>
    <property type="match status" value="1"/>
</dbReference>
<gene>
    <name evidence="3" type="ORF">DYP60_06545</name>
</gene>
<proteinExistence type="predicted"/>
<comment type="caution">
    <text evidence="3">The sequence shown here is derived from an EMBL/GenBank/DDBJ whole genome shotgun (WGS) entry which is preliminary data.</text>
</comment>
<feature type="domain" description="InsA N-terminal zinc ribbon" evidence="2">
    <location>
        <begin position="51"/>
        <end position="78"/>
    </location>
</feature>
<evidence type="ECO:0000256" key="1">
    <source>
        <dbReference type="SAM" id="MobiDB-lite"/>
    </source>
</evidence>
<dbReference type="Proteomes" id="UP000264002">
    <property type="component" value="Unassembled WGS sequence"/>
</dbReference>
<accession>A0A372MGI0</accession>
<feature type="compositionally biased region" description="Basic residues" evidence="1">
    <location>
        <begin position="186"/>
        <end position="195"/>
    </location>
</feature>
<dbReference type="InterPro" id="IPR003220">
    <property type="entry name" value="InsA_N_dom_Znf"/>
</dbReference>
<name>A0A372MGI0_9SPIR</name>
<dbReference type="RefSeq" id="WP_117330094.1">
    <property type="nucleotide sequence ID" value="NZ_QUWK01000006.1"/>
</dbReference>
<dbReference type="GO" id="GO:0006313">
    <property type="term" value="P:DNA transposition"/>
    <property type="evidence" value="ECO:0007669"/>
    <property type="project" value="InterPro"/>
</dbReference>
<organism evidence="3 4">
    <name type="scientific">Sphaerochaeta halotolerans</name>
    <dbReference type="NCBI Taxonomy" id="2293840"/>
    <lineage>
        <taxon>Bacteria</taxon>
        <taxon>Pseudomonadati</taxon>
        <taxon>Spirochaetota</taxon>
        <taxon>Spirochaetia</taxon>
        <taxon>Spirochaetales</taxon>
        <taxon>Sphaerochaetaceae</taxon>
        <taxon>Sphaerochaeta</taxon>
    </lineage>
</organism>
<sequence length="376" mass="42274">MKKPKLSKEALEAYKALMNLSEEEQKLVFRKISQPEPAETVQEPPKEKENCPHCGSSHVSRYGKTPAGYQRFICVDCRKTFGVKERPVWIGSHFPKEVWIEYMRLMNTGATLKDLAEALHINVTTAFHWRHKILTALKDGKSDAVLEEHTQADETFTYLNTKGNKNASNNLHMHKPTNRAPDYKSVRKSGHRHGRGSCSSTRGLNQGFVCTPLAIGGNEICWGRPSNMGAPSSSDLDSVYTGHLGETVILVTDASRAAGKYAQEKELPIIQLKSATESRQGKYNLQKVNKLHSAFKQDLARFNGVSTKYLENYANLTIFKQETPSISGIARATLLVEKLSNVPRVARWKELRNIDYPSFVYEVLDMNETSENEVST</sequence>
<dbReference type="AlphaFoldDB" id="A0A372MGI0"/>
<dbReference type="NCBIfam" id="NF033547">
    <property type="entry name" value="transpos_IS1595"/>
    <property type="match status" value="1"/>
</dbReference>
<evidence type="ECO:0000259" key="2">
    <source>
        <dbReference type="Pfam" id="PF03811"/>
    </source>
</evidence>
<feature type="region of interest" description="Disordered" evidence="1">
    <location>
        <begin position="167"/>
        <end position="199"/>
    </location>
</feature>
<reference evidence="3 4" key="2">
    <citation type="submission" date="2018-09" db="EMBL/GenBank/DDBJ databases">
        <title>Genome of Sphaerochaeta halotolerans strain 4-11.</title>
        <authorList>
            <person name="Nazina T.N."/>
            <person name="Sokolova D.S."/>
        </authorList>
    </citation>
    <scope>NUCLEOTIDE SEQUENCE [LARGE SCALE GENOMIC DNA]</scope>
    <source>
        <strain evidence="3 4">4-11</strain>
    </source>
</reference>
<protein>
    <submittedName>
        <fullName evidence="3">IS1595 family transposase</fullName>
    </submittedName>
</protein>
<reference evidence="4" key="1">
    <citation type="submission" date="2018-08" db="EMBL/GenBank/DDBJ databases">
        <authorList>
            <person name="Grouzdev D.S."/>
            <person name="Krutkina M.S."/>
        </authorList>
    </citation>
    <scope>NUCLEOTIDE SEQUENCE [LARGE SCALE GENOMIC DNA]</scope>
    <source>
        <strain evidence="4">4-11</strain>
    </source>
</reference>
<evidence type="ECO:0000313" key="4">
    <source>
        <dbReference type="Proteomes" id="UP000264002"/>
    </source>
</evidence>